<name>A0AAV7EFI0_ARIFI</name>
<dbReference type="AlphaFoldDB" id="A0AAV7EFI0"/>
<evidence type="ECO:0000256" key="1">
    <source>
        <dbReference type="SAM" id="MobiDB-lite"/>
    </source>
</evidence>
<organism evidence="2 3">
    <name type="scientific">Aristolochia fimbriata</name>
    <name type="common">White veined hardy Dutchman's pipe vine</name>
    <dbReference type="NCBI Taxonomy" id="158543"/>
    <lineage>
        <taxon>Eukaryota</taxon>
        <taxon>Viridiplantae</taxon>
        <taxon>Streptophyta</taxon>
        <taxon>Embryophyta</taxon>
        <taxon>Tracheophyta</taxon>
        <taxon>Spermatophyta</taxon>
        <taxon>Magnoliopsida</taxon>
        <taxon>Magnoliidae</taxon>
        <taxon>Piperales</taxon>
        <taxon>Aristolochiaceae</taxon>
        <taxon>Aristolochia</taxon>
    </lineage>
</organism>
<dbReference type="Proteomes" id="UP000825729">
    <property type="component" value="Unassembled WGS sequence"/>
</dbReference>
<evidence type="ECO:0000313" key="2">
    <source>
        <dbReference type="EMBL" id="KAG9447454.1"/>
    </source>
</evidence>
<evidence type="ECO:0000313" key="3">
    <source>
        <dbReference type="Proteomes" id="UP000825729"/>
    </source>
</evidence>
<sequence>MGTDNSLINQFKQTHFSRKGAWGAGAEEKYNLMLEAKEQAPQQETPLNEKQIVKDVLVSRGFSTTAWGEEDLSEDPEEMQGSIASCG</sequence>
<comment type="caution">
    <text evidence="2">The sequence shown here is derived from an EMBL/GenBank/DDBJ whole genome shotgun (WGS) entry which is preliminary data.</text>
</comment>
<feature type="region of interest" description="Disordered" evidence="1">
    <location>
        <begin position="67"/>
        <end position="87"/>
    </location>
</feature>
<accession>A0AAV7EFI0</accession>
<keyword evidence="3" id="KW-1185">Reference proteome</keyword>
<gene>
    <name evidence="2" type="ORF">H6P81_013582</name>
</gene>
<feature type="compositionally biased region" description="Acidic residues" evidence="1">
    <location>
        <begin position="68"/>
        <end position="78"/>
    </location>
</feature>
<reference evidence="2 3" key="1">
    <citation type="submission" date="2021-07" db="EMBL/GenBank/DDBJ databases">
        <title>The Aristolochia fimbriata genome: insights into angiosperm evolution, floral development and chemical biosynthesis.</title>
        <authorList>
            <person name="Jiao Y."/>
        </authorList>
    </citation>
    <scope>NUCLEOTIDE SEQUENCE [LARGE SCALE GENOMIC DNA]</scope>
    <source>
        <strain evidence="2">IBCAS-2021</strain>
        <tissue evidence="2">Leaf</tissue>
    </source>
</reference>
<proteinExistence type="predicted"/>
<protein>
    <submittedName>
        <fullName evidence="2">Uncharacterized protein</fullName>
    </submittedName>
</protein>
<dbReference type="EMBL" id="JAINDJ010000005">
    <property type="protein sequence ID" value="KAG9447454.1"/>
    <property type="molecule type" value="Genomic_DNA"/>
</dbReference>